<comment type="cofactor">
    <cofactor evidence="1">
        <name>heme</name>
        <dbReference type="ChEBI" id="CHEBI:30413"/>
    </cofactor>
</comment>
<dbReference type="EMBL" id="JBEDUW010000003">
    <property type="protein sequence ID" value="KAK9936815.1"/>
    <property type="molecule type" value="Genomic_DNA"/>
</dbReference>
<dbReference type="PANTHER" id="PTHR47943:SF8">
    <property type="entry name" value="CYTOCHROME P450"/>
    <property type="match status" value="1"/>
</dbReference>
<feature type="region of interest" description="Disordered" evidence="10">
    <location>
        <begin position="1"/>
        <end position="22"/>
    </location>
</feature>
<dbReference type="GO" id="GO:0020037">
    <property type="term" value="F:heme binding"/>
    <property type="evidence" value="ECO:0007669"/>
    <property type="project" value="InterPro"/>
</dbReference>
<evidence type="ECO:0000256" key="3">
    <source>
        <dbReference type="ARBA" id="ARBA00010617"/>
    </source>
</evidence>
<evidence type="ECO:0000256" key="7">
    <source>
        <dbReference type="ARBA" id="ARBA00023004"/>
    </source>
</evidence>
<gene>
    <name evidence="11" type="ORF">M0R45_013639</name>
</gene>
<dbReference type="GO" id="GO:0016705">
    <property type="term" value="F:oxidoreductase activity, acting on paired donors, with incorporation or reduction of molecular oxygen"/>
    <property type="evidence" value="ECO:0007669"/>
    <property type="project" value="InterPro"/>
</dbReference>
<evidence type="ECO:0000256" key="1">
    <source>
        <dbReference type="ARBA" id="ARBA00001971"/>
    </source>
</evidence>
<keyword evidence="8" id="KW-0503">Monooxygenase</keyword>
<evidence type="ECO:0000256" key="9">
    <source>
        <dbReference type="ARBA" id="ARBA00023136"/>
    </source>
</evidence>
<keyword evidence="12" id="KW-1185">Reference proteome</keyword>
<dbReference type="Pfam" id="PF00067">
    <property type="entry name" value="p450"/>
    <property type="match status" value="1"/>
</dbReference>
<evidence type="ECO:0008006" key="13">
    <source>
        <dbReference type="Google" id="ProtNLM"/>
    </source>
</evidence>
<evidence type="ECO:0000313" key="12">
    <source>
        <dbReference type="Proteomes" id="UP001457282"/>
    </source>
</evidence>
<dbReference type="PANTHER" id="PTHR47943">
    <property type="entry name" value="CYTOCHROME P450 93A3-LIKE"/>
    <property type="match status" value="1"/>
</dbReference>
<keyword evidence="6" id="KW-0560">Oxidoreductase</keyword>
<keyword evidence="7" id="KW-0408">Iron</keyword>
<name>A0AAW1XJ17_RUBAR</name>
<proteinExistence type="inferred from homology"/>
<evidence type="ECO:0000256" key="10">
    <source>
        <dbReference type="SAM" id="MobiDB-lite"/>
    </source>
</evidence>
<keyword evidence="9" id="KW-0472">Membrane</keyword>
<evidence type="ECO:0000256" key="2">
    <source>
        <dbReference type="ARBA" id="ARBA00004370"/>
    </source>
</evidence>
<evidence type="ECO:0000256" key="8">
    <source>
        <dbReference type="ARBA" id="ARBA00023033"/>
    </source>
</evidence>
<dbReference type="InterPro" id="IPR036396">
    <property type="entry name" value="Cyt_P450_sf"/>
</dbReference>
<keyword evidence="4" id="KW-0349">Heme</keyword>
<dbReference type="GO" id="GO:0016020">
    <property type="term" value="C:membrane"/>
    <property type="evidence" value="ECO:0007669"/>
    <property type="project" value="UniProtKB-SubCell"/>
</dbReference>
<comment type="similarity">
    <text evidence="3">Belongs to the cytochrome P450 family.</text>
</comment>
<evidence type="ECO:0000256" key="5">
    <source>
        <dbReference type="ARBA" id="ARBA00022723"/>
    </source>
</evidence>
<dbReference type="Gene3D" id="1.10.630.10">
    <property type="entry name" value="Cytochrome P450"/>
    <property type="match status" value="1"/>
</dbReference>
<keyword evidence="5" id="KW-0479">Metal-binding</keyword>
<dbReference type="GO" id="GO:0004497">
    <property type="term" value="F:monooxygenase activity"/>
    <property type="evidence" value="ECO:0007669"/>
    <property type="project" value="UniProtKB-KW"/>
</dbReference>
<dbReference type="SUPFAM" id="SSF48264">
    <property type="entry name" value="Cytochrome P450"/>
    <property type="match status" value="1"/>
</dbReference>
<organism evidence="11 12">
    <name type="scientific">Rubus argutus</name>
    <name type="common">Southern blackberry</name>
    <dbReference type="NCBI Taxonomy" id="59490"/>
    <lineage>
        <taxon>Eukaryota</taxon>
        <taxon>Viridiplantae</taxon>
        <taxon>Streptophyta</taxon>
        <taxon>Embryophyta</taxon>
        <taxon>Tracheophyta</taxon>
        <taxon>Spermatophyta</taxon>
        <taxon>Magnoliopsida</taxon>
        <taxon>eudicotyledons</taxon>
        <taxon>Gunneridae</taxon>
        <taxon>Pentapetalae</taxon>
        <taxon>rosids</taxon>
        <taxon>fabids</taxon>
        <taxon>Rosales</taxon>
        <taxon>Rosaceae</taxon>
        <taxon>Rosoideae</taxon>
        <taxon>Rosoideae incertae sedis</taxon>
        <taxon>Rubus</taxon>
    </lineage>
</organism>
<evidence type="ECO:0000256" key="4">
    <source>
        <dbReference type="ARBA" id="ARBA00022617"/>
    </source>
</evidence>
<accession>A0AAW1XJ17</accession>
<sequence length="126" mass="14164">MMLGKYSTAASSSTERAEEASGFGKRIEDTHVKFDELVEKVVKEREQFRIKNNKINGVEEDEEEVKDFLSILLDMLEDESGESVEVGFSRVHIKALITVLFTASTDTTAIAWSGPRFNIFTILNLS</sequence>
<protein>
    <recommendedName>
        <fullName evidence="13">Cytochrome P450</fullName>
    </recommendedName>
</protein>
<comment type="subcellular location">
    <subcellularLocation>
        <location evidence="2">Membrane</location>
    </subcellularLocation>
</comment>
<reference evidence="11 12" key="1">
    <citation type="journal article" date="2023" name="G3 (Bethesda)">
        <title>A chromosome-length genome assembly and annotation of blackberry (Rubus argutus, cv. 'Hillquist').</title>
        <authorList>
            <person name="Bruna T."/>
            <person name="Aryal R."/>
            <person name="Dudchenko O."/>
            <person name="Sargent D.J."/>
            <person name="Mead D."/>
            <person name="Buti M."/>
            <person name="Cavallini A."/>
            <person name="Hytonen T."/>
            <person name="Andres J."/>
            <person name="Pham M."/>
            <person name="Weisz D."/>
            <person name="Mascagni F."/>
            <person name="Usai G."/>
            <person name="Natali L."/>
            <person name="Bassil N."/>
            <person name="Fernandez G.E."/>
            <person name="Lomsadze A."/>
            <person name="Armour M."/>
            <person name="Olukolu B."/>
            <person name="Poorten T."/>
            <person name="Britton C."/>
            <person name="Davik J."/>
            <person name="Ashrafi H."/>
            <person name="Aiden E.L."/>
            <person name="Borodovsky M."/>
            <person name="Worthington M."/>
        </authorList>
    </citation>
    <scope>NUCLEOTIDE SEQUENCE [LARGE SCALE GENOMIC DNA]</scope>
    <source>
        <strain evidence="11">PI 553951</strain>
    </source>
</reference>
<comment type="caution">
    <text evidence="11">The sequence shown here is derived from an EMBL/GenBank/DDBJ whole genome shotgun (WGS) entry which is preliminary data.</text>
</comment>
<dbReference type="GO" id="GO:0005506">
    <property type="term" value="F:iron ion binding"/>
    <property type="evidence" value="ECO:0007669"/>
    <property type="project" value="InterPro"/>
</dbReference>
<evidence type="ECO:0000256" key="6">
    <source>
        <dbReference type="ARBA" id="ARBA00023002"/>
    </source>
</evidence>
<dbReference type="InterPro" id="IPR001128">
    <property type="entry name" value="Cyt_P450"/>
</dbReference>
<dbReference type="Proteomes" id="UP001457282">
    <property type="component" value="Unassembled WGS sequence"/>
</dbReference>
<evidence type="ECO:0000313" key="11">
    <source>
        <dbReference type="EMBL" id="KAK9936815.1"/>
    </source>
</evidence>
<dbReference type="AlphaFoldDB" id="A0AAW1XJ17"/>